<organism evidence="9 10">
    <name type="scientific">Discina gigas</name>
    <dbReference type="NCBI Taxonomy" id="1032678"/>
    <lineage>
        <taxon>Eukaryota</taxon>
        <taxon>Fungi</taxon>
        <taxon>Dikarya</taxon>
        <taxon>Ascomycota</taxon>
        <taxon>Pezizomycotina</taxon>
        <taxon>Pezizomycetes</taxon>
        <taxon>Pezizales</taxon>
        <taxon>Discinaceae</taxon>
        <taxon>Discina</taxon>
    </lineage>
</organism>
<feature type="transmembrane region" description="Helical" evidence="7">
    <location>
        <begin position="186"/>
        <end position="208"/>
    </location>
</feature>
<feature type="transmembrane region" description="Helical" evidence="7">
    <location>
        <begin position="502"/>
        <end position="520"/>
    </location>
</feature>
<keyword evidence="3" id="KW-0592">Phosphate transport</keyword>
<proteinExistence type="predicted"/>
<feature type="transmembrane region" description="Helical" evidence="7">
    <location>
        <begin position="403"/>
        <end position="423"/>
    </location>
</feature>
<sequence>MTTTTVGGNAAFHNFHNDFAHISDPNERRRLALAEVDKAPFGWYHVRAVVVAGIGFFTDAYDIFAVNLITGMLGLVYWNDGKIPEHADTGIKVATSSGTVIGQLLFGWLADVLGRKKMYGFELMIIIAATLAQSLSSNSASMGIVGVLCFWRVVMGVGIGGDYPLSSIITSEFATTKWRGAMMGAVFAMQGIGQLVAALMALIVTVAFKSQTITAAKPELCDVDCKVAVDRMWRIVIGFGAVPGCIALYYRLTIPETPRYTFDVARDVERGDADTHAYLAGKASGAGDVDEIRRVETMQARQQLDVPKASWADFCRHYGQWRFGKILLGTAGSWFLLDVAFYGLGLNNSIILAEIGYASTPNVYHKLYNNAVGNLILVCAGAIPGYWVTVFTVDTVGRKPIQLMGFTILTALFCIIGFAFHSLSSTALLILYVLCQFFFNFGPNATTFIVPGECFPTRYRSTSHGISAASGKVGAIVAQILIGPQRTRGATKTDASPWLNHVMQIFAAFMFAGIFTTLLIPETKRKTLEELCAELYGEGIALEEKSLAVGTLPVPSSPAELSKETAV</sequence>
<dbReference type="PROSITE" id="PS50850">
    <property type="entry name" value="MFS"/>
    <property type="match status" value="1"/>
</dbReference>
<feature type="transmembrane region" description="Helical" evidence="7">
    <location>
        <begin position="142"/>
        <end position="165"/>
    </location>
</feature>
<dbReference type="CDD" id="cd17364">
    <property type="entry name" value="MFS_PhT"/>
    <property type="match status" value="1"/>
</dbReference>
<feature type="transmembrane region" description="Helical" evidence="7">
    <location>
        <begin position="371"/>
        <end position="391"/>
    </location>
</feature>
<keyword evidence="2" id="KW-0813">Transport</keyword>
<feature type="transmembrane region" description="Helical" evidence="7">
    <location>
        <begin position="429"/>
        <end position="450"/>
    </location>
</feature>
<evidence type="ECO:0000256" key="1">
    <source>
        <dbReference type="ARBA" id="ARBA00004141"/>
    </source>
</evidence>
<dbReference type="InterPro" id="IPR005829">
    <property type="entry name" value="Sugar_transporter_CS"/>
</dbReference>
<keyword evidence="10" id="KW-1185">Reference proteome</keyword>
<dbReference type="EMBL" id="JBBBZM010000109">
    <property type="protein sequence ID" value="KAL0633918.1"/>
    <property type="molecule type" value="Genomic_DNA"/>
</dbReference>
<feature type="transmembrane region" description="Helical" evidence="7">
    <location>
        <begin position="119"/>
        <end position="136"/>
    </location>
</feature>
<name>A0ABR3GDI4_9PEZI</name>
<dbReference type="SUPFAM" id="SSF103473">
    <property type="entry name" value="MFS general substrate transporter"/>
    <property type="match status" value="1"/>
</dbReference>
<dbReference type="Gene3D" id="1.20.1250.20">
    <property type="entry name" value="MFS general substrate transporter like domains"/>
    <property type="match status" value="2"/>
</dbReference>
<evidence type="ECO:0000256" key="4">
    <source>
        <dbReference type="ARBA" id="ARBA00022692"/>
    </source>
</evidence>
<evidence type="ECO:0000256" key="2">
    <source>
        <dbReference type="ARBA" id="ARBA00022448"/>
    </source>
</evidence>
<reference evidence="9 10" key="1">
    <citation type="submission" date="2024-02" db="EMBL/GenBank/DDBJ databases">
        <title>Discinaceae phylogenomics.</title>
        <authorList>
            <person name="Dirks A.C."/>
            <person name="James T.Y."/>
        </authorList>
    </citation>
    <scope>NUCLEOTIDE SEQUENCE [LARGE SCALE GENOMIC DNA]</scope>
    <source>
        <strain evidence="9 10">ACD0624</strain>
    </source>
</reference>
<evidence type="ECO:0000256" key="5">
    <source>
        <dbReference type="ARBA" id="ARBA00022989"/>
    </source>
</evidence>
<dbReference type="InterPro" id="IPR004738">
    <property type="entry name" value="Phos_permease"/>
</dbReference>
<protein>
    <submittedName>
        <fullName evidence="9">Inorganic phosphate transporter pho84</fullName>
    </submittedName>
</protein>
<gene>
    <name evidence="9" type="primary">PHO84</name>
    <name evidence="9" type="ORF">Q9L58_007159</name>
</gene>
<feature type="transmembrane region" description="Helical" evidence="7">
    <location>
        <begin position="326"/>
        <end position="351"/>
    </location>
</feature>
<evidence type="ECO:0000256" key="3">
    <source>
        <dbReference type="ARBA" id="ARBA00022592"/>
    </source>
</evidence>
<keyword evidence="4 7" id="KW-0812">Transmembrane</keyword>
<dbReference type="InterPro" id="IPR020846">
    <property type="entry name" value="MFS_dom"/>
</dbReference>
<dbReference type="Proteomes" id="UP001447188">
    <property type="component" value="Unassembled WGS sequence"/>
</dbReference>
<evidence type="ECO:0000259" key="8">
    <source>
        <dbReference type="PROSITE" id="PS50850"/>
    </source>
</evidence>
<dbReference type="InterPro" id="IPR005828">
    <property type="entry name" value="MFS_sugar_transport-like"/>
</dbReference>
<evidence type="ECO:0000313" key="9">
    <source>
        <dbReference type="EMBL" id="KAL0633918.1"/>
    </source>
</evidence>
<evidence type="ECO:0000256" key="7">
    <source>
        <dbReference type="SAM" id="Phobius"/>
    </source>
</evidence>
<dbReference type="NCBIfam" id="TIGR00887">
    <property type="entry name" value="2A0109"/>
    <property type="match status" value="1"/>
</dbReference>
<evidence type="ECO:0000256" key="6">
    <source>
        <dbReference type="ARBA" id="ARBA00023136"/>
    </source>
</evidence>
<comment type="caution">
    <text evidence="9">The sequence shown here is derived from an EMBL/GenBank/DDBJ whole genome shotgun (WGS) entry which is preliminary data.</text>
</comment>
<feature type="domain" description="Major facilitator superfamily (MFS) profile" evidence="8">
    <location>
        <begin position="48"/>
        <end position="525"/>
    </location>
</feature>
<dbReference type="Pfam" id="PF00083">
    <property type="entry name" value="Sugar_tr"/>
    <property type="match status" value="1"/>
</dbReference>
<comment type="subcellular location">
    <subcellularLocation>
        <location evidence="1">Membrane</location>
        <topology evidence="1">Multi-pass membrane protein</topology>
    </subcellularLocation>
</comment>
<feature type="transmembrane region" description="Helical" evidence="7">
    <location>
        <begin position="232"/>
        <end position="250"/>
    </location>
</feature>
<dbReference type="InterPro" id="IPR036259">
    <property type="entry name" value="MFS_trans_sf"/>
</dbReference>
<evidence type="ECO:0000313" key="10">
    <source>
        <dbReference type="Proteomes" id="UP001447188"/>
    </source>
</evidence>
<accession>A0ABR3GDI4</accession>
<feature type="transmembrane region" description="Helical" evidence="7">
    <location>
        <begin position="48"/>
        <end position="78"/>
    </location>
</feature>
<keyword evidence="5 7" id="KW-1133">Transmembrane helix</keyword>
<keyword evidence="6 7" id="KW-0472">Membrane</keyword>
<dbReference type="PROSITE" id="PS00217">
    <property type="entry name" value="SUGAR_TRANSPORT_2"/>
    <property type="match status" value="1"/>
</dbReference>
<dbReference type="PANTHER" id="PTHR24064">
    <property type="entry name" value="SOLUTE CARRIER FAMILY 22 MEMBER"/>
    <property type="match status" value="1"/>
</dbReference>